<reference evidence="1 2" key="1">
    <citation type="submission" date="2016-03" db="EMBL/GenBank/DDBJ databases">
        <title>Draft genome sequence of Acetobacter malorum CECT 7742, a strain isolated from strawberry vinegar.</title>
        <authorList>
            <person name="Sainz F."/>
            <person name="Mas A."/>
            <person name="Torija M.J."/>
        </authorList>
    </citation>
    <scope>NUCLEOTIDE SEQUENCE [LARGE SCALE GENOMIC DNA]</scope>
    <source>
        <strain evidence="1 2">CECT 7742</strain>
    </source>
</reference>
<sequence>MKKFRTFVFASMSLTGLLVSYAGVSPKAQATASLTSSSDVGSYLRSAEETHHHLIVTYPNGQKCAVIAGIPVECWGGKFEP</sequence>
<dbReference type="Proteomes" id="UP000077349">
    <property type="component" value="Unassembled WGS sequence"/>
</dbReference>
<protein>
    <submittedName>
        <fullName evidence="1">Uncharacterized protein</fullName>
    </submittedName>
</protein>
<dbReference type="AlphaFoldDB" id="A0A087PWZ4"/>
<name>A0A087PWZ4_9PROT</name>
<proteinExistence type="predicted"/>
<gene>
    <name evidence="1" type="ORF">Amal_00331</name>
</gene>
<organism evidence="1 2">
    <name type="scientific">Acetobacter malorum</name>
    <dbReference type="NCBI Taxonomy" id="178901"/>
    <lineage>
        <taxon>Bacteria</taxon>
        <taxon>Pseudomonadati</taxon>
        <taxon>Pseudomonadota</taxon>
        <taxon>Alphaproteobacteria</taxon>
        <taxon>Acetobacterales</taxon>
        <taxon>Acetobacteraceae</taxon>
        <taxon>Acetobacter</taxon>
    </lineage>
</organism>
<dbReference type="EMBL" id="LVHD01000003">
    <property type="protein sequence ID" value="OAG78319.1"/>
    <property type="molecule type" value="Genomic_DNA"/>
</dbReference>
<comment type="caution">
    <text evidence="1">The sequence shown here is derived from an EMBL/GenBank/DDBJ whole genome shotgun (WGS) entry which is preliminary data.</text>
</comment>
<dbReference type="PATRIC" id="fig|178901.16.peg.350"/>
<evidence type="ECO:0000313" key="2">
    <source>
        <dbReference type="Proteomes" id="UP000077349"/>
    </source>
</evidence>
<evidence type="ECO:0000313" key="1">
    <source>
        <dbReference type="EMBL" id="OAG78319.1"/>
    </source>
</evidence>
<accession>A0A087PWZ4</accession>